<keyword evidence="2" id="KW-1185">Reference proteome</keyword>
<dbReference type="Gene3D" id="3.40.50.720">
    <property type="entry name" value="NAD(P)-binding Rossmann-like Domain"/>
    <property type="match status" value="1"/>
</dbReference>
<dbReference type="STRING" id="1963.AQJ27_45255"/>
<evidence type="ECO:0000313" key="2">
    <source>
        <dbReference type="Proteomes" id="UP000217446"/>
    </source>
</evidence>
<dbReference type="Proteomes" id="UP000217446">
    <property type="component" value="Unassembled WGS sequence"/>
</dbReference>
<dbReference type="EMBL" id="BDQI01000035">
    <property type="protein sequence ID" value="GAX57441.1"/>
    <property type="molecule type" value="Genomic_DNA"/>
</dbReference>
<name>A0A250VTG7_STROL</name>
<organism evidence="1 2">
    <name type="scientific">Streptomyces olivochromogenes</name>
    <dbReference type="NCBI Taxonomy" id="1963"/>
    <lineage>
        <taxon>Bacteria</taxon>
        <taxon>Bacillati</taxon>
        <taxon>Actinomycetota</taxon>
        <taxon>Actinomycetes</taxon>
        <taxon>Kitasatosporales</taxon>
        <taxon>Streptomycetaceae</taxon>
        <taxon>Streptomyces</taxon>
    </lineage>
</organism>
<protein>
    <submittedName>
        <fullName evidence="1">Nucleotide-diphosphate-sugar epimerase</fullName>
    </submittedName>
</protein>
<comment type="caution">
    <text evidence="1">The sequence shown here is derived from an EMBL/GenBank/DDBJ whole genome shotgun (WGS) entry which is preliminary data.</text>
</comment>
<reference evidence="2" key="1">
    <citation type="submission" date="2017-05" db="EMBL/GenBank/DDBJ databases">
        <title>Streptomyces olivochromogenes NBRC 3561 whole genome shotgun sequence.</title>
        <authorList>
            <person name="Dohra H."/>
            <person name="Kodani S."/>
        </authorList>
    </citation>
    <scope>NUCLEOTIDE SEQUENCE [LARGE SCALE GENOMIC DNA]</scope>
    <source>
        <strain evidence="2">NBRC 3561</strain>
    </source>
</reference>
<dbReference type="Gene3D" id="3.90.25.10">
    <property type="entry name" value="UDP-galactose 4-epimerase, domain 1"/>
    <property type="match status" value="1"/>
</dbReference>
<proteinExistence type="predicted"/>
<gene>
    <name evidence="1" type="ORF">SO3561_09011</name>
</gene>
<evidence type="ECO:0000313" key="1">
    <source>
        <dbReference type="EMBL" id="GAX57441.1"/>
    </source>
</evidence>
<accession>A0A250VTG7</accession>
<dbReference type="AlphaFoldDB" id="A0A250VTG7"/>
<sequence length="94" mass="10377">MTALVSGERALRESRLSWTFPRPGTFSTNTLQWAHSIRDTGVAKALCPNDHASAIRHGDIVDIAVPAMTEPRHEAWRVSVQWSRVGDASVVPSR</sequence>